<dbReference type="CDD" id="cd08193">
    <property type="entry name" value="HVD"/>
    <property type="match status" value="1"/>
</dbReference>
<dbReference type="SUPFAM" id="SSF56796">
    <property type="entry name" value="Dehydroquinate synthase-like"/>
    <property type="match status" value="1"/>
</dbReference>
<dbReference type="PROSITE" id="PS00913">
    <property type="entry name" value="ADH_IRON_1"/>
    <property type="match status" value="1"/>
</dbReference>
<dbReference type="Pfam" id="PF25137">
    <property type="entry name" value="ADH_Fe_C"/>
    <property type="match status" value="1"/>
</dbReference>
<comment type="caution">
    <text evidence="7">The sequence shown here is derived from an EMBL/GenBank/DDBJ whole genome shotgun (WGS) entry which is preliminary data.</text>
</comment>
<evidence type="ECO:0000256" key="3">
    <source>
        <dbReference type="ARBA" id="ARBA00023002"/>
    </source>
</evidence>
<keyword evidence="3" id="KW-0560">Oxidoreductase</keyword>
<dbReference type="Proteomes" id="UP000630805">
    <property type="component" value="Unassembled WGS sequence"/>
</dbReference>
<gene>
    <name evidence="7" type="ORF">HW561_14240</name>
</gene>
<feature type="domain" description="Fe-containing alcohol dehydrogenase-like C-terminal" evidence="6">
    <location>
        <begin position="191"/>
        <end position="389"/>
    </location>
</feature>
<dbReference type="Gene3D" id="3.40.50.1970">
    <property type="match status" value="1"/>
</dbReference>
<sequence>MADFTFQTTPSIRQISGGSAQLGAILESLPFAANHAEVLFVTDPGIVKLGLCEPALKSIRGCGFKVTIFDQVEPDPKSTTVLEAVKIAQSKDIACVVGFGGGSSMDIAKVIALLANSDQSIDDAYGVNQATGSRLPLVLIPTTAGTGSEVTAIAILTTGTAEKKGIVSPIILPDVALLDAELTVGLPPHITAATGVDAIVHAIEAYTSKSVNNNPISKVLAVHALGLLGANIREAVSNGSNIEARGNMLLGSMLAGQAFANSPVAAVHALAYPIGSLFHVAHGLSNALVLAEVMRFNAPFCGKAYAELAPHIFPDIKTDCAADDISNDFIERLIQLNIDLGLENGLRQVGIKESDLDRLSTDAMNQSRLLVNNPRELTRQDARRIYEASF</sequence>
<proteinExistence type="inferred from homology"/>
<dbReference type="PANTHER" id="PTHR11496">
    <property type="entry name" value="ALCOHOL DEHYDROGENASE"/>
    <property type="match status" value="1"/>
</dbReference>
<evidence type="ECO:0000256" key="1">
    <source>
        <dbReference type="ARBA" id="ARBA00001962"/>
    </source>
</evidence>
<dbReference type="RefSeq" id="WP_176865889.1">
    <property type="nucleotide sequence ID" value="NZ_JABXWT010000008.1"/>
</dbReference>
<comment type="similarity">
    <text evidence="2">Belongs to the iron-containing alcohol dehydrogenase family.</text>
</comment>
<dbReference type="Gene3D" id="1.20.1090.10">
    <property type="entry name" value="Dehydroquinate synthase-like - alpha domain"/>
    <property type="match status" value="1"/>
</dbReference>
<dbReference type="PANTHER" id="PTHR11496:SF102">
    <property type="entry name" value="ALCOHOL DEHYDROGENASE 4"/>
    <property type="match status" value="1"/>
</dbReference>
<organism evidence="7 8">
    <name type="scientific">Ruegeria haliotis</name>
    <dbReference type="NCBI Taxonomy" id="2747601"/>
    <lineage>
        <taxon>Bacteria</taxon>
        <taxon>Pseudomonadati</taxon>
        <taxon>Pseudomonadota</taxon>
        <taxon>Alphaproteobacteria</taxon>
        <taxon>Rhodobacterales</taxon>
        <taxon>Roseobacteraceae</taxon>
        <taxon>Ruegeria</taxon>
    </lineage>
</organism>
<dbReference type="InterPro" id="IPR018211">
    <property type="entry name" value="ADH_Fe_CS"/>
</dbReference>
<keyword evidence="8" id="KW-1185">Reference proteome</keyword>
<protein>
    <submittedName>
        <fullName evidence="7">Iron-containing alcohol dehydrogenase</fullName>
    </submittedName>
</protein>
<accession>A0ABX2PS42</accession>
<evidence type="ECO:0000259" key="6">
    <source>
        <dbReference type="Pfam" id="PF25137"/>
    </source>
</evidence>
<dbReference type="Pfam" id="PF00465">
    <property type="entry name" value="Fe-ADH"/>
    <property type="match status" value="1"/>
</dbReference>
<name>A0ABX2PS42_9RHOB</name>
<dbReference type="InterPro" id="IPR001670">
    <property type="entry name" value="ADH_Fe/GldA"/>
</dbReference>
<feature type="domain" description="Alcohol dehydrogenase iron-type/glycerol dehydrogenase GldA" evidence="5">
    <location>
        <begin position="25"/>
        <end position="179"/>
    </location>
</feature>
<evidence type="ECO:0000256" key="2">
    <source>
        <dbReference type="ARBA" id="ARBA00007358"/>
    </source>
</evidence>
<dbReference type="EMBL" id="JABXWT010000008">
    <property type="protein sequence ID" value="NVO56951.1"/>
    <property type="molecule type" value="Genomic_DNA"/>
</dbReference>
<dbReference type="InterPro" id="IPR039697">
    <property type="entry name" value="Alcohol_dehydrogenase_Fe"/>
</dbReference>
<evidence type="ECO:0000313" key="8">
    <source>
        <dbReference type="Proteomes" id="UP000630805"/>
    </source>
</evidence>
<reference evidence="7 8" key="1">
    <citation type="submission" date="2020-06" db="EMBL/GenBank/DDBJ databases">
        <authorList>
            <person name="Cao W.R."/>
        </authorList>
    </citation>
    <scope>NUCLEOTIDE SEQUENCE [LARGE SCALE GENOMIC DNA]</scope>
    <source>
        <strain evidence="7 8">B1Z28</strain>
    </source>
</reference>
<dbReference type="InterPro" id="IPR056798">
    <property type="entry name" value="ADH_Fe_C"/>
</dbReference>
<keyword evidence="4" id="KW-0520">NAD</keyword>
<evidence type="ECO:0000256" key="4">
    <source>
        <dbReference type="ARBA" id="ARBA00023027"/>
    </source>
</evidence>
<evidence type="ECO:0000259" key="5">
    <source>
        <dbReference type="Pfam" id="PF00465"/>
    </source>
</evidence>
<comment type="cofactor">
    <cofactor evidence="1">
        <name>Fe cation</name>
        <dbReference type="ChEBI" id="CHEBI:24875"/>
    </cofactor>
</comment>
<evidence type="ECO:0000313" key="7">
    <source>
        <dbReference type="EMBL" id="NVO56951.1"/>
    </source>
</evidence>